<reference evidence="3" key="1">
    <citation type="submission" date="2022-11" db="UniProtKB">
        <authorList>
            <consortium name="WormBaseParasite"/>
        </authorList>
    </citation>
    <scope>IDENTIFICATION</scope>
</reference>
<sequence length="66" mass="7675">MVDSRFMTRTYPPNEADEKRGTEMTPFADQFTTANISRAGNEYCCFDFSEAEYPKLQLYKICKMNA</sequence>
<evidence type="ECO:0000313" key="2">
    <source>
        <dbReference type="Proteomes" id="UP000887581"/>
    </source>
</evidence>
<dbReference type="AlphaFoldDB" id="A0A915Q2M9"/>
<dbReference type="WBParaSite" id="sdigi.contig5.g637.t1">
    <property type="protein sequence ID" value="sdigi.contig5.g637.t1"/>
    <property type="gene ID" value="sdigi.contig5.g637"/>
</dbReference>
<evidence type="ECO:0000313" key="3">
    <source>
        <dbReference type="WBParaSite" id="sdigi.contig5.g637.t1"/>
    </source>
</evidence>
<organism evidence="2 3">
    <name type="scientific">Setaria digitata</name>
    <dbReference type="NCBI Taxonomy" id="48799"/>
    <lineage>
        <taxon>Eukaryota</taxon>
        <taxon>Metazoa</taxon>
        <taxon>Ecdysozoa</taxon>
        <taxon>Nematoda</taxon>
        <taxon>Chromadorea</taxon>
        <taxon>Rhabditida</taxon>
        <taxon>Spirurina</taxon>
        <taxon>Spiruromorpha</taxon>
        <taxon>Filarioidea</taxon>
        <taxon>Setariidae</taxon>
        <taxon>Setaria</taxon>
    </lineage>
</organism>
<proteinExistence type="predicted"/>
<protein>
    <submittedName>
        <fullName evidence="3">Uncharacterized protein</fullName>
    </submittedName>
</protein>
<dbReference type="Proteomes" id="UP000887581">
    <property type="component" value="Unplaced"/>
</dbReference>
<feature type="region of interest" description="Disordered" evidence="1">
    <location>
        <begin position="1"/>
        <end position="24"/>
    </location>
</feature>
<name>A0A915Q2M9_9BILA</name>
<evidence type="ECO:0000256" key="1">
    <source>
        <dbReference type="SAM" id="MobiDB-lite"/>
    </source>
</evidence>
<keyword evidence="2" id="KW-1185">Reference proteome</keyword>
<accession>A0A915Q2M9</accession>